<keyword evidence="5" id="KW-0287">Flowering</keyword>
<dbReference type="Proteomes" id="UP000825729">
    <property type="component" value="Unassembled WGS sequence"/>
</dbReference>
<feature type="region of interest" description="Disordered" evidence="7">
    <location>
        <begin position="263"/>
        <end position="329"/>
    </location>
</feature>
<evidence type="ECO:0000313" key="8">
    <source>
        <dbReference type="EMBL" id="KAG9448694.1"/>
    </source>
</evidence>
<evidence type="ECO:0000256" key="2">
    <source>
        <dbReference type="ARBA" id="ARBA00022473"/>
    </source>
</evidence>
<feature type="compositionally biased region" description="Low complexity" evidence="7">
    <location>
        <begin position="309"/>
        <end position="320"/>
    </location>
</feature>
<dbReference type="PANTHER" id="PTHR33405">
    <property type="entry name" value="PROTEIN FLX-LIKE 2"/>
    <property type="match status" value="1"/>
</dbReference>
<protein>
    <recommendedName>
        <fullName evidence="10">Protein FLX-like 2</fullName>
    </recommendedName>
</protein>
<evidence type="ECO:0000313" key="9">
    <source>
        <dbReference type="Proteomes" id="UP000825729"/>
    </source>
</evidence>
<keyword evidence="3" id="KW-0221">Differentiation</keyword>
<organism evidence="8 9">
    <name type="scientific">Aristolochia fimbriata</name>
    <name type="common">White veined hardy Dutchman's pipe vine</name>
    <dbReference type="NCBI Taxonomy" id="158543"/>
    <lineage>
        <taxon>Eukaryota</taxon>
        <taxon>Viridiplantae</taxon>
        <taxon>Streptophyta</taxon>
        <taxon>Embryophyta</taxon>
        <taxon>Tracheophyta</taxon>
        <taxon>Spermatophyta</taxon>
        <taxon>Magnoliopsida</taxon>
        <taxon>Magnoliidae</taxon>
        <taxon>Piperales</taxon>
        <taxon>Aristolochiaceae</taxon>
        <taxon>Aristolochia</taxon>
    </lineage>
</organism>
<keyword evidence="2" id="KW-0217">Developmental protein</keyword>
<proteinExistence type="inferred from homology"/>
<evidence type="ECO:0000256" key="5">
    <source>
        <dbReference type="ARBA" id="ARBA00023089"/>
    </source>
</evidence>
<accession>A0AAV7EIY6</accession>
<feature type="region of interest" description="Disordered" evidence="7">
    <location>
        <begin position="366"/>
        <end position="404"/>
    </location>
</feature>
<keyword evidence="9" id="KW-1185">Reference proteome</keyword>
<dbReference type="PANTHER" id="PTHR33405:SF4">
    <property type="entry name" value="PROTEIN FLX-LIKE 2"/>
    <property type="match status" value="1"/>
</dbReference>
<name>A0AAV7EIY6_ARIFI</name>
<comment type="similarity">
    <text evidence="1">Belongs to the FLX family.</text>
</comment>
<evidence type="ECO:0008006" key="10">
    <source>
        <dbReference type="Google" id="ProtNLM"/>
    </source>
</evidence>
<feature type="coiled-coil region" evidence="6">
    <location>
        <begin position="60"/>
        <end position="164"/>
    </location>
</feature>
<evidence type="ECO:0000256" key="1">
    <source>
        <dbReference type="ARBA" id="ARBA00005405"/>
    </source>
</evidence>
<dbReference type="GO" id="GO:0009908">
    <property type="term" value="P:flower development"/>
    <property type="evidence" value="ECO:0007669"/>
    <property type="project" value="UniProtKB-KW"/>
</dbReference>
<evidence type="ECO:0000256" key="7">
    <source>
        <dbReference type="SAM" id="MobiDB-lite"/>
    </source>
</evidence>
<evidence type="ECO:0000256" key="6">
    <source>
        <dbReference type="SAM" id="Coils"/>
    </source>
</evidence>
<dbReference type="AlphaFoldDB" id="A0AAV7EIY6"/>
<feature type="region of interest" description="Disordered" evidence="7">
    <location>
        <begin position="1"/>
        <end position="31"/>
    </location>
</feature>
<evidence type="ECO:0000256" key="3">
    <source>
        <dbReference type="ARBA" id="ARBA00022782"/>
    </source>
</evidence>
<dbReference type="EMBL" id="JAINDJ010000004">
    <property type="protein sequence ID" value="KAG9448694.1"/>
    <property type="molecule type" value="Genomic_DNA"/>
</dbReference>
<gene>
    <name evidence="8" type="ORF">H6P81_008659</name>
</gene>
<reference evidence="8 9" key="1">
    <citation type="submission" date="2021-07" db="EMBL/GenBank/DDBJ databases">
        <title>The Aristolochia fimbriata genome: insights into angiosperm evolution, floral development and chemical biosynthesis.</title>
        <authorList>
            <person name="Jiao Y."/>
        </authorList>
    </citation>
    <scope>NUCLEOTIDE SEQUENCE [LARGE SCALE GENOMIC DNA]</scope>
    <source>
        <strain evidence="8">IBCAS-2021</strain>
        <tissue evidence="8">Leaf</tissue>
    </source>
</reference>
<evidence type="ECO:0000256" key="4">
    <source>
        <dbReference type="ARBA" id="ARBA00023054"/>
    </source>
</evidence>
<dbReference type="GO" id="GO:0030154">
    <property type="term" value="P:cell differentiation"/>
    <property type="evidence" value="ECO:0007669"/>
    <property type="project" value="UniProtKB-KW"/>
</dbReference>
<sequence length="404" mass="43924">MGSKGRLPPSHVRLPPPGPALMHHPEHFGPGLHTLPGPMHFDVLPPEVLEQKLAAQHFEMQRLASENQRLAMTHSALRQELAGAQQELQRLQGHINAIKTDKEQQIKAAVEKISKMENDLQDAEHVNQELKQAQDEAQALVTSRKELMTKVQRLTEDLQKSHADSHQIPYLVTELESLRQELQHYRGTYEYERKVRNDHLESLQLMEKNYVSMSREMERLRAELANTEGRSGGAHSGTTGYKENDAFGRQTIGKNLYEDSYGVSKGREPAGGGTAHLGGMPGPTSAGLGYKAGHGPSYDMRRGEDDYSAARGAGYGTARGPSYDTQKGHPLYDARDPGYDTARGHPGFDAHSGGAGYDNASLFRGPGGAQITVSPGNAAPSGAPNRAGGAGYEASPRGANTGRR</sequence>
<comment type="caution">
    <text evidence="8">The sequence shown here is derived from an EMBL/GenBank/DDBJ whole genome shotgun (WGS) entry which is preliminary data.</text>
</comment>
<keyword evidence="4 6" id="KW-0175">Coiled coil</keyword>
<feature type="region of interest" description="Disordered" evidence="7">
    <location>
        <begin position="226"/>
        <end position="245"/>
    </location>
</feature>
<dbReference type="InterPro" id="IPR040353">
    <property type="entry name" value="FLX/FLX-like"/>
</dbReference>
<feature type="compositionally biased region" description="Gly residues" evidence="7">
    <location>
        <begin position="269"/>
        <end position="281"/>
    </location>
</feature>